<dbReference type="RefSeq" id="WP_110996895.1">
    <property type="nucleotide sequence ID" value="NZ_QKTW01000002.1"/>
</dbReference>
<protein>
    <recommendedName>
        <fullName evidence="3">Secretion system C-terminal sorting domain-containing protein</fullName>
    </recommendedName>
</protein>
<evidence type="ECO:0000313" key="1">
    <source>
        <dbReference type="EMBL" id="PZF74689.1"/>
    </source>
</evidence>
<dbReference type="InterPro" id="IPR026444">
    <property type="entry name" value="Secre_tail"/>
</dbReference>
<gene>
    <name evidence="1" type="ORF">DN068_00380</name>
</gene>
<dbReference type="NCBIfam" id="TIGR04183">
    <property type="entry name" value="Por_Secre_tail"/>
    <property type="match status" value="1"/>
</dbReference>
<name>A0A2W2BEL0_9BACT</name>
<proteinExistence type="predicted"/>
<keyword evidence="2" id="KW-1185">Reference proteome</keyword>
<evidence type="ECO:0008006" key="3">
    <source>
        <dbReference type="Google" id="ProtNLM"/>
    </source>
</evidence>
<dbReference type="AlphaFoldDB" id="A0A2W2BEL0"/>
<dbReference type="OrthoDB" id="636383at2"/>
<reference evidence="1 2" key="1">
    <citation type="submission" date="2018-06" db="EMBL/GenBank/DDBJ databases">
        <title>Mucibacter soli gen. nov., sp. nov., a new member of the family Chitinophagaceae producing mucin.</title>
        <authorList>
            <person name="Kim M.-K."/>
            <person name="Park S."/>
            <person name="Kim T.-S."/>
            <person name="Joung Y."/>
            <person name="Han J.-H."/>
            <person name="Kim S.B."/>
        </authorList>
    </citation>
    <scope>NUCLEOTIDE SEQUENCE [LARGE SCALE GENOMIC DNA]</scope>
    <source>
        <strain evidence="1 2">R1-15</strain>
    </source>
</reference>
<accession>A0A2W2BEL0</accession>
<organism evidence="1 2">
    <name type="scientific">Taibaiella soli</name>
    <dbReference type="NCBI Taxonomy" id="1649169"/>
    <lineage>
        <taxon>Bacteria</taxon>
        <taxon>Pseudomonadati</taxon>
        <taxon>Bacteroidota</taxon>
        <taxon>Chitinophagia</taxon>
        <taxon>Chitinophagales</taxon>
        <taxon>Chitinophagaceae</taxon>
        <taxon>Taibaiella</taxon>
    </lineage>
</organism>
<sequence>MRKQMNLVGSLGLQIVFFLFASYIANGQGKTTILNFTAAANGCDTHLDWNTASETNVKDIQIERSSNGGKFVTVATVQASGGGHYAYSEDGLGTGRYEYRLKLNGKDGKFLNSQTAAVSLTCDRNVQIAPLRTTGFISISGGNVGNVIHVYDSAGRSVLKAEVTGPRTEMSLKSLAPGTYFIAVIEGDQILKQETITKE</sequence>
<evidence type="ECO:0000313" key="2">
    <source>
        <dbReference type="Proteomes" id="UP000248745"/>
    </source>
</evidence>
<dbReference type="Proteomes" id="UP000248745">
    <property type="component" value="Unassembled WGS sequence"/>
</dbReference>
<dbReference type="EMBL" id="QKTW01000002">
    <property type="protein sequence ID" value="PZF74689.1"/>
    <property type="molecule type" value="Genomic_DNA"/>
</dbReference>
<comment type="caution">
    <text evidence="1">The sequence shown here is derived from an EMBL/GenBank/DDBJ whole genome shotgun (WGS) entry which is preliminary data.</text>
</comment>